<evidence type="ECO:0000313" key="2">
    <source>
        <dbReference type="EMBL" id="MCM4080046.1"/>
    </source>
</evidence>
<dbReference type="SMART" id="SM00450">
    <property type="entry name" value="RHOD"/>
    <property type="match status" value="1"/>
</dbReference>
<dbReference type="InterPro" id="IPR050229">
    <property type="entry name" value="GlpE_sulfurtransferase"/>
</dbReference>
<gene>
    <name evidence="2" type="ORF">LXN57_20920</name>
</gene>
<evidence type="ECO:0000313" key="3">
    <source>
        <dbReference type="Proteomes" id="UP001523216"/>
    </source>
</evidence>
<dbReference type="RefSeq" id="WP_251799853.1">
    <property type="nucleotide sequence ID" value="NZ_JAMQOL010000028.1"/>
</dbReference>
<evidence type="ECO:0000259" key="1">
    <source>
        <dbReference type="PROSITE" id="PS50206"/>
    </source>
</evidence>
<sequence length="153" mass="15887">MTITPVGPATRNDARAAAAFFAARLAFQTDVADVRAALSTAQPGFILIDSRSEAAWEQGHIPGAIHLPTALIPARALALLDPDVPVVTYCWGPGCDGATRAALALAEAGFSVKEMIGGVEYWIREGFPLRTPTGDVTAPADPRTAPTADVCGC</sequence>
<reference evidence="2 3" key="1">
    <citation type="submission" date="2022-06" db="EMBL/GenBank/DDBJ databases">
        <title>Actinoplanes abujensis sp. nov., isolated from Nigerian arid soil.</title>
        <authorList>
            <person name="Ding P."/>
        </authorList>
    </citation>
    <scope>NUCLEOTIDE SEQUENCE [LARGE SCALE GENOMIC DNA]</scope>
    <source>
        <strain evidence="3">TRM88002</strain>
    </source>
</reference>
<dbReference type="PROSITE" id="PS50206">
    <property type="entry name" value="RHODANESE_3"/>
    <property type="match status" value="1"/>
</dbReference>
<comment type="caution">
    <text evidence="2">The sequence shown here is derived from an EMBL/GenBank/DDBJ whole genome shotgun (WGS) entry which is preliminary data.</text>
</comment>
<dbReference type="InterPro" id="IPR001763">
    <property type="entry name" value="Rhodanese-like_dom"/>
</dbReference>
<name>A0ABT0Y1Y8_9ACTN</name>
<accession>A0ABT0Y1Y8</accession>
<dbReference type="Gene3D" id="3.40.250.10">
    <property type="entry name" value="Rhodanese-like domain"/>
    <property type="match status" value="1"/>
</dbReference>
<proteinExistence type="predicted"/>
<dbReference type="SUPFAM" id="SSF52821">
    <property type="entry name" value="Rhodanese/Cell cycle control phosphatase"/>
    <property type="match status" value="1"/>
</dbReference>
<organism evidence="2 3">
    <name type="scientific">Paractinoplanes hotanensis</name>
    <dbReference type="NCBI Taxonomy" id="2906497"/>
    <lineage>
        <taxon>Bacteria</taxon>
        <taxon>Bacillati</taxon>
        <taxon>Actinomycetota</taxon>
        <taxon>Actinomycetes</taxon>
        <taxon>Micromonosporales</taxon>
        <taxon>Micromonosporaceae</taxon>
        <taxon>Paractinoplanes</taxon>
    </lineage>
</organism>
<keyword evidence="3" id="KW-1185">Reference proteome</keyword>
<dbReference type="PANTHER" id="PTHR43031:SF1">
    <property type="entry name" value="PYRIDINE NUCLEOTIDE-DISULPHIDE OXIDOREDUCTASE"/>
    <property type="match status" value="1"/>
</dbReference>
<protein>
    <submittedName>
        <fullName evidence="2">Rhodanese-like domain-containing protein</fullName>
    </submittedName>
</protein>
<dbReference type="EMBL" id="JAMQOL010000028">
    <property type="protein sequence ID" value="MCM4080046.1"/>
    <property type="molecule type" value="Genomic_DNA"/>
</dbReference>
<dbReference type="InterPro" id="IPR036873">
    <property type="entry name" value="Rhodanese-like_dom_sf"/>
</dbReference>
<dbReference type="Pfam" id="PF00581">
    <property type="entry name" value="Rhodanese"/>
    <property type="match status" value="1"/>
</dbReference>
<dbReference type="PANTHER" id="PTHR43031">
    <property type="entry name" value="FAD-DEPENDENT OXIDOREDUCTASE"/>
    <property type="match status" value="1"/>
</dbReference>
<feature type="domain" description="Rhodanese" evidence="1">
    <location>
        <begin position="41"/>
        <end position="131"/>
    </location>
</feature>
<dbReference type="Proteomes" id="UP001523216">
    <property type="component" value="Unassembled WGS sequence"/>
</dbReference>